<reference evidence="3 4" key="1">
    <citation type="journal article" date="2019" name="Int. J. Syst. Evol. Microbiol.">
        <title>The Global Catalogue of Microorganisms (GCM) 10K type strain sequencing project: providing services to taxonomists for standard genome sequencing and annotation.</title>
        <authorList>
            <consortium name="The Broad Institute Genomics Platform"/>
            <consortium name="The Broad Institute Genome Sequencing Center for Infectious Disease"/>
            <person name="Wu L."/>
            <person name="Ma J."/>
        </authorList>
    </citation>
    <scope>NUCLEOTIDE SEQUENCE [LARGE SCALE GENOMIC DNA]</scope>
    <source>
        <strain evidence="3 4">JCM 13581</strain>
    </source>
</reference>
<accession>A0ABN2NRF5</accession>
<dbReference type="Pfam" id="PF02481">
    <property type="entry name" value="DNA_processg_A"/>
    <property type="match status" value="1"/>
</dbReference>
<dbReference type="Gene3D" id="3.40.50.450">
    <property type="match status" value="1"/>
</dbReference>
<gene>
    <name evidence="3" type="primary">dprA</name>
    <name evidence="3" type="ORF">GCM10009716_05600</name>
</gene>
<name>A0ABN2NRF5_9ACTN</name>
<feature type="domain" description="Smf/DprA SLOG" evidence="2">
    <location>
        <begin position="92"/>
        <end position="302"/>
    </location>
</feature>
<dbReference type="PANTHER" id="PTHR43022">
    <property type="entry name" value="PROTEIN SMF"/>
    <property type="match status" value="1"/>
</dbReference>
<protein>
    <submittedName>
        <fullName evidence="3">DNA-processing protein DprA</fullName>
    </submittedName>
</protein>
<sequence>MTGRRELPAGRRTVSGQERLARAALTRIGEPGEVLVGRWLAELGPEETWRALRADRPLPGAGAERREGLRLRTRTADPEKDLAAVARAGGRFVCPGDPEWPGQLDDLGTAGPVGLWLRGAPSLRFLALRSVAVVGARACTDYGAYVAADIGGALSERGWTVVSGAAHGIDGAAHRGVLATGGATVAVLACGVDVGYPAAHRELLDRVAESGLVAAELPPGSHPTRRRFLERNRVIAALTRGTVVVEAALRSGSLVTARRARDLGRHVMGVPGPVTSGLSQGVHRLLRDEATLVSDAEEIIELTGEMGELAGDRDEPAVPRDLLAPPTARVLDALPSGVPCTPEEVAEGACTSVRSALARLNELHALGFVERVGQRWRTAHRAGRPPGARGAQD</sequence>
<dbReference type="InterPro" id="IPR057666">
    <property type="entry name" value="DrpA_SLOG"/>
</dbReference>
<dbReference type="RefSeq" id="WP_344258530.1">
    <property type="nucleotide sequence ID" value="NZ_BAAAMJ010000006.1"/>
</dbReference>
<proteinExistence type="inferred from homology"/>
<dbReference type="SUPFAM" id="SSF102405">
    <property type="entry name" value="MCP/YpsA-like"/>
    <property type="match status" value="1"/>
</dbReference>
<keyword evidence="4" id="KW-1185">Reference proteome</keyword>
<dbReference type="InterPro" id="IPR003488">
    <property type="entry name" value="DprA"/>
</dbReference>
<evidence type="ECO:0000259" key="2">
    <source>
        <dbReference type="Pfam" id="PF02481"/>
    </source>
</evidence>
<comment type="caution">
    <text evidence="3">The sequence shown here is derived from an EMBL/GenBank/DDBJ whole genome shotgun (WGS) entry which is preliminary data.</text>
</comment>
<organism evidence="3 4">
    <name type="scientific">Streptomyces sodiiphilus</name>
    <dbReference type="NCBI Taxonomy" id="226217"/>
    <lineage>
        <taxon>Bacteria</taxon>
        <taxon>Bacillati</taxon>
        <taxon>Actinomycetota</taxon>
        <taxon>Actinomycetes</taxon>
        <taxon>Kitasatosporales</taxon>
        <taxon>Streptomycetaceae</taxon>
        <taxon>Streptomyces</taxon>
    </lineage>
</organism>
<comment type="similarity">
    <text evidence="1">Belongs to the DprA/Smf family.</text>
</comment>
<dbReference type="PANTHER" id="PTHR43022:SF1">
    <property type="entry name" value="PROTEIN SMF"/>
    <property type="match status" value="1"/>
</dbReference>
<evidence type="ECO:0000313" key="3">
    <source>
        <dbReference type="EMBL" id="GAA1898633.1"/>
    </source>
</evidence>
<evidence type="ECO:0000313" key="4">
    <source>
        <dbReference type="Proteomes" id="UP001501303"/>
    </source>
</evidence>
<dbReference type="NCBIfam" id="TIGR00732">
    <property type="entry name" value="dprA"/>
    <property type="match status" value="1"/>
</dbReference>
<dbReference type="Proteomes" id="UP001501303">
    <property type="component" value="Unassembled WGS sequence"/>
</dbReference>
<dbReference type="EMBL" id="BAAAMJ010000006">
    <property type="protein sequence ID" value="GAA1898633.1"/>
    <property type="molecule type" value="Genomic_DNA"/>
</dbReference>
<evidence type="ECO:0000256" key="1">
    <source>
        <dbReference type="ARBA" id="ARBA00006525"/>
    </source>
</evidence>